<evidence type="ECO:0000313" key="3">
    <source>
        <dbReference type="EMBL" id="SHK06191.1"/>
    </source>
</evidence>
<dbReference type="PROSITE" id="PS51707">
    <property type="entry name" value="CYTH"/>
    <property type="match status" value="1"/>
</dbReference>
<feature type="domain" description="CHAD" evidence="2">
    <location>
        <begin position="221"/>
        <end position="502"/>
    </location>
</feature>
<dbReference type="Pfam" id="PF05235">
    <property type="entry name" value="CHAD"/>
    <property type="match status" value="1"/>
</dbReference>
<dbReference type="Gene3D" id="2.40.320.10">
    <property type="entry name" value="Hypothetical Protein Pfu-838710-001"/>
    <property type="match status" value="1"/>
</dbReference>
<dbReference type="PANTHER" id="PTHR39339:SF1">
    <property type="entry name" value="CHAD DOMAIN-CONTAINING PROTEIN"/>
    <property type="match status" value="1"/>
</dbReference>
<dbReference type="RefSeq" id="WP_073138153.1">
    <property type="nucleotide sequence ID" value="NZ_FQZF01000030.1"/>
</dbReference>
<sequence length="511" mass="56308">MTSPTEPRPTELEIKFHLPEGAEAALGAHPALKPGRGKAPPPREEVTTYFDTPDHALARAGASLRVRRSGGRHVQTLKLRGGDTPFGRGEWEWPVPDSRPDLSRLAETPFAKLAEEQEALAPLFTAEVTRAVRLLRRGDSLIEMTIDRGRLRAGEAQEPIGEMELELKEGRPASLYRLAESLLTDLPLRLGTEAKSDRGWWLLTGQPRKAPKLAAPDFPPDVSAAEAFRRMAGATLATLLANQPAAASGAMEGVHQMRVSIRRLRAGLSLFRPCLLEEKEALFTESLRGLGRMLGEARDWDVFCEETLPRLAGDGVPAPLLDALRGPAGAERRAAHERLAAEFDGTGLTRLVLGLAAWVEDPAALSGREDGGAMAEPLADLAPELEERLDRRVRRRGRRIRHRSDEELHDLRKALKKLRYAVEFLAPLHRKKRVEAYLDRCKDLQEQLGALNDAAMAVRLTEHLAGSGADLDPSLEAVKAWAGERRGAALEKLPKAWRRFKDGSLPRLKAD</sequence>
<dbReference type="Proteomes" id="UP000184387">
    <property type="component" value="Unassembled WGS sequence"/>
</dbReference>
<dbReference type="AlphaFoldDB" id="A0A1M6PE47"/>
<reference evidence="3 4" key="1">
    <citation type="submission" date="2016-11" db="EMBL/GenBank/DDBJ databases">
        <authorList>
            <person name="Jaros S."/>
            <person name="Januszkiewicz K."/>
            <person name="Wedrychowicz H."/>
        </authorList>
    </citation>
    <scope>NUCLEOTIDE SEQUENCE [LARGE SCALE GENOMIC DNA]</scope>
    <source>
        <strain evidence="3 4">DSM 14916</strain>
    </source>
</reference>
<gene>
    <name evidence="3" type="ORF">SAMN02745194_04074</name>
</gene>
<dbReference type="SUPFAM" id="SSF55154">
    <property type="entry name" value="CYTH-like phosphatases"/>
    <property type="match status" value="1"/>
</dbReference>
<dbReference type="InterPro" id="IPR038186">
    <property type="entry name" value="CHAD_dom_sf"/>
</dbReference>
<keyword evidence="4" id="KW-1185">Reference proteome</keyword>
<dbReference type="PROSITE" id="PS51708">
    <property type="entry name" value="CHAD"/>
    <property type="match status" value="1"/>
</dbReference>
<protein>
    <submittedName>
        <fullName evidence="3">Inorganic triphosphatase YgiF, contains CYTH and CHAD domains</fullName>
    </submittedName>
</protein>
<feature type="domain" description="CYTH" evidence="1">
    <location>
        <begin position="9"/>
        <end position="206"/>
    </location>
</feature>
<dbReference type="CDD" id="cd07756">
    <property type="entry name" value="CYTH-like_Pase_CHAD"/>
    <property type="match status" value="1"/>
</dbReference>
<dbReference type="InterPro" id="IPR007899">
    <property type="entry name" value="CHAD_dom"/>
</dbReference>
<accession>A0A1M6PE47</accession>
<organism evidence="3 4">
    <name type="scientific">Muricoccus roseus</name>
    <dbReference type="NCBI Taxonomy" id="198092"/>
    <lineage>
        <taxon>Bacteria</taxon>
        <taxon>Pseudomonadati</taxon>
        <taxon>Pseudomonadota</taxon>
        <taxon>Alphaproteobacteria</taxon>
        <taxon>Acetobacterales</taxon>
        <taxon>Roseomonadaceae</taxon>
        <taxon>Muricoccus</taxon>
    </lineage>
</organism>
<evidence type="ECO:0000259" key="2">
    <source>
        <dbReference type="PROSITE" id="PS51708"/>
    </source>
</evidence>
<evidence type="ECO:0000313" key="4">
    <source>
        <dbReference type="Proteomes" id="UP000184387"/>
    </source>
</evidence>
<dbReference type="EMBL" id="FQZF01000030">
    <property type="protein sequence ID" value="SHK06191.1"/>
    <property type="molecule type" value="Genomic_DNA"/>
</dbReference>
<proteinExistence type="predicted"/>
<evidence type="ECO:0000259" key="1">
    <source>
        <dbReference type="PROSITE" id="PS51707"/>
    </source>
</evidence>
<name>A0A1M6PE47_9PROT</name>
<dbReference type="SMART" id="SM00880">
    <property type="entry name" value="CHAD"/>
    <property type="match status" value="1"/>
</dbReference>
<dbReference type="InterPro" id="IPR023577">
    <property type="entry name" value="CYTH_domain"/>
</dbReference>
<dbReference type="Pfam" id="PF01928">
    <property type="entry name" value="CYTH"/>
    <property type="match status" value="1"/>
</dbReference>
<dbReference type="Gene3D" id="1.40.20.10">
    <property type="entry name" value="CHAD domain"/>
    <property type="match status" value="1"/>
</dbReference>
<dbReference type="PANTHER" id="PTHR39339">
    <property type="entry name" value="SLR1444 PROTEIN"/>
    <property type="match status" value="1"/>
</dbReference>
<dbReference type="SMART" id="SM01118">
    <property type="entry name" value="CYTH"/>
    <property type="match status" value="1"/>
</dbReference>
<dbReference type="InterPro" id="IPR033469">
    <property type="entry name" value="CYTH-like_dom_sf"/>
</dbReference>